<dbReference type="InterPro" id="IPR002123">
    <property type="entry name" value="Plipid/glycerol_acylTrfase"/>
</dbReference>
<dbReference type="Proteomes" id="UP001081283">
    <property type="component" value="Unassembled WGS sequence"/>
</dbReference>
<keyword evidence="3" id="KW-0808">Transferase</keyword>
<reference evidence="7" key="1">
    <citation type="submission" date="2022-10" db="EMBL/GenBank/DDBJ databases">
        <title>Hoeflea sp. J2-29, isolated from marine algae.</title>
        <authorList>
            <person name="Kristyanto S."/>
            <person name="Kim J.M."/>
            <person name="Jeon C.O."/>
        </authorList>
    </citation>
    <scope>NUCLEOTIDE SEQUENCE</scope>
    <source>
        <strain evidence="7">J2-29</strain>
    </source>
</reference>
<evidence type="ECO:0000256" key="2">
    <source>
        <dbReference type="ARBA" id="ARBA00022516"/>
    </source>
</evidence>
<keyword evidence="8" id="KW-1185">Reference proteome</keyword>
<organism evidence="7 8">
    <name type="scientific">Hoeflea ulvae</name>
    <dbReference type="NCBI Taxonomy" id="2983764"/>
    <lineage>
        <taxon>Bacteria</taxon>
        <taxon>Pseudomonadati</taxon>
        <taxon>Pseudomonadota</taxon>
        <taxon>Alphaproteobacteria</taxon>
        <taxon>Hyphomicrobiales</taxon>
        <taxon>Rhizobiaceae</taxon>
        <taxon>Hoeflea</taxon>
    </lineage>
</organism>
<dbReference type="GO" id="GO:0016746">
    <property type="term" value="F:acyltransferase activity"/>
    <property type="evidence" value="ECO:0007669"/>
    <property type="project" value="UniProtKB-KW"/>
</dbReference>
<comment type="pathway">
    <text evidence="1">Lipid metabolism.</text>
</comment>
<sequence length="265" mass="28859">MIAALRLVLVGAAFLVLTCALLPVQMIALGLGHSVMRRLPRWWHRIMCRTIGLRVRSHGSLSPDRPLLLVSNHVSWKDILVLGSVAEVVFIAKSEVRDWPVLGWLARLQRSVFVVRAERRKTGTQISEVSERLLAGEVVVLFAEGTTSDGNRVMPFNSSLFGAASAALAHAPEGKVHIQPVSIAYTGIHGMAMGRYHRPVAGWPGDVALAPHLLRAIRHGALDVDVVFGDAIAFDASMDRKKTARLVEARVRDGLNAALRGKLNA</sequence>
<evidence type="ECO:0000259" key="6">
    <source>
        <dbReference type="SMART" id="SM00563"/>
    </source>
</evidence>
<evidence type="ECO:0000313" key="7">
    <source>
        <dbReference type="EMBL" id="MCY0093091.1"/>
    </source>
</evidence>
<evidence type="ECO:0000256" key="1">
    <source>
        <dbReference type="ARBA" id="ARBA00005189"/>
    </source>
</evidence>
<accession>A0ABT3YB44</accession>
<dbReference type="RefSeq" id="WP_267611078.1">
    <property type="nucleotide sequence ID" value="NZ_JAOVZQ010000001.1"/>
</dbReference>
<keyword evidence="2" id="KW-0444">Lipid biosynthesis</keyword>
<dbReference type="SMART" id="SM00563">
    <property type="entry name" value="PlsC"/>
    <property type="match status" value="1"/>
</dbReference>
<dbReference type="PANTHER" id="PTHR10434:SF64">
    <property type="entry name" value="1-ACYL-SN-GLYCEROL-3-PHOSPHATE ACYLTRANSFERASE-RELATED"/>
    <property type="match status" value="1"/>
</dbReference>
<gene>
    <name evidence="7" type="ORF">OEG82_03440</name>
</gene>
<dbReference type="EMBL" id="JAOVZQ010000001">
    <property type="protein sequence ID" value="MCY0093091.1"/>
    <property type="molecule type" value="Genomic_DNA"/>
</dbReference>
<evidence type="ECO:0000256" key="5">
    <source>
        <dbReference type="ARBA" id="ARBA00023315"/>
    </source>
</evidence>
<comment type="caution">
    <text evidence="7">The sequence shown here is derived from an EMBL/GenBank/DDBJ whole genome shotgun (WGS) entry which is preliminary data.</text>
</comment>
<dbReference type="Pfam" id="PF01553">
    <property type="entry name" value="Acyltransferase"/>
    <property type="match status" value="1"/>
</dbReference>
<evidence type="ECO:0000256" key="4">
    <source>
        <dbReference type="ARBA" id="ARBA00023098"/>
    </source>
</evidence>
<evidence type="ECO:0000313" key="8">
    <source>
        <dbReference type="Proteomes" id="UP001081283"/>
    </source>
</evidence>
<dbReference type="SUPFAM" id="SSF69593">
    <property type="entry name" value="Glycerol-3-phosphate (1)-acyltransferase"/>
    <property type="match status" value="1"/>
</dbReference>
<feature type="domain" description="Phospholipid/glycerol acyltransferase" evidence="6">
    <location>
        <begin position="67"/>
        <end position="186"/>
    </location>
</feature>
<dbReference type="CDD" id="cd07989">
    <property type="entry name" value="LPLAT_AGPAT-like"/>
    <property type="match status" value="1"/>
</dbReference>
<dbReference type="PANTHER" id="PTHR10434">
    <property type="entry name" value="1-ACYL-SN-GLYCEROL-3-PHOSPHATE ACYLTRANSFERASE"/>
    <property type="match status" value="1"/>
</dbReference>
<evidence type="ECO:0000256" key="3">
    <source>
        <dbReference type="ARBA" id="ARBA00022679"/>
    </source>
</evidence>
<proteinExistence type="predicted"/>
<protein>
    <submittedName>
        <fullName evidence="7">1-acyl-sn-glycerol-3-phosphate acyltransferase</fullName>
    </submittedName>
</protein>
<name>A0ABT3YB44_9HYPH</name>
<keyword evidence="4" id="KW-0443">Lipid metabolism</keyword>
<keyword evidence="5 7" id="KW-0012">Acyltransferase</keyword>